<feature type="domain" description="ABC transporter" evidence="1">
    <location>
        <begin position="1"/>
        <end position="285"/>
    </location>
</feature>
<proteinExistence type="predicted"/>
<dbReference type="PANTHER" id="PTHR43581:SF2">
    <property type="entry name" value="EXCINUCLEASE ATPASE SUBUNIT"/>
    <property type="match status" value="1"/>
</dbReference>
<dbReference type="Proteomes" id="UP001461163">
    <property type="component" value="Unassembled WGS sequence"/>
</dbReference>
<dbReference type="PANTHER" id="PTHR43581">
    <property type="entry name" value="ATP/GTP PHOSPHATASE"/>
    <property type="match status" value="1"/>
</dbReference>
<dbReference type="RefSeq" id="WP_342882551.1">
    <property type="nucleotide sequence ID" value="NZ_JBBMQS010000013.1"/>
</dbReference>
<accession>A0ABU9SZV1</accession>
<dbReference type="InterPro" id="IPR003959">
    <property type="entry name" value="ATPase_AAA_core"/>
</dbReference>
<name>A0ABU9SZV1_9ALTE</name>
<reference evidence="2 3" key="1">
    <citation type="submission" date="2024-03" db="EMBL/GenBank/DDBJ databases">
        <title>Community enrichment and isolation of bacterial strains for fucoidan degradation.</title>
        <authorList>
            <person name="Sichert A."/>
        </authorList>
    </citation>
    <scope>NUCLEOTIDE SEQUENCE [LARGE SCALE GENOMIC DNA]</scope>
    <source>
        <strain evidence="2 3">AS12</strain>
    </source>
</reference>
<comment type="caution">
    <text evidence="2">The sequence shown here is derived from an EMBL/GenBank/DDBJ whole genome shotgun (WGS) entry which is preliminary data.</text>
</comment>
<organism evidence="2 3">
    <name type="scientific">Paraglaciecola mesophila</name>
    <dbReference type="NCBI Taxonomy" id="197222"/>
    <lineage>
        <taxon>Bacteria</taxon>
        <taxon>Pseudomonadati</taxon>
        <taxon>Pseudomonadota</taxon>
        <taxon>Gammaproteobacteria</taxon>
        <taxon>Alteromonadales</taxon>
        <taxon>Alteromonadaceae</taxon>
        <taxon>Paraglaciecola</taxon>
    </lineage>
</organism>
<dbReference type="SUPFAM" id="SSF52540">
    <property type="entry name" value="P-loop containing nucleoside triphosphate hydrolases"/>
    <property type="match status" value="1"/>
</dbReference>
<dbReference type="Pfam" id="PF13476">
    <property type="entry name" value="AAA_23"/>
    <property type="match status" value="1"/>
</dbReference>
<sequence>MTTDKITLKNIKSISNLSVEFVFTDSNFLVVTGKNGLGKTSVVKAFHLLKEPQIFEKSAGLNAVSKNSEISFTIDGFEPFTFSANNPKIVLDSRNKLPSFEDVVAELPIPYGKRFEQFSLVASHDNEIRNSIAATQYEDANDVISFLSEVYLSDKFSELKEISIGKNVFYIILKHEDNYVREDHFSSGEFFLIQLYRLLTSGAKLVLVDELDVALDAAAQVRLYTAIKTLLKQYQTRLIVVSHSLAFMSTVDDDSLYYLEENEGQVTLEQRSFGYVKSDLYGFKGFDRYILTEDPVLEGFIEFIIIKYSITPFYQHKTIGVGGVNQLRMLVEKNDHEQIFTTPENIMAIADRDVISELSTGYDGGAKIFCSPVEDLELFIFNHRDTLLTEVELPTYQESTKSKKASKSYWKYLTVDKGIVANKLYELIVNNNQVEAQQFAGQIQSFLIMD</sequence>
<evidence type="ECO:0000313" key="3">
    <source>
        <dbReference type="Proteomes" id="UP001461163"/>
    </source>
</evidence>
<dbReference type="InterPro" id="IPR038729">
    <property type="entry name" value="Rad50/SbcC_AAA"/>
</dbReference>
<dbReference type="InterPro" id="IPR003439">
    <property type="entry name" value="ABC_transporter-like_ATP-bd"/>
</dbReference>
<dbReference type="CDD" id="cd00267">
    <property type="entry name" value="ABC_ATPase"/>
    <property type="match status" value="1"/>
</dbReference>
<gene>
    <name evidence="2" type="ORF">WNY77_18480</name>
</gene>
<dbReference type="PROSITE" id="PS50893">
    <property type="entry name" value="ABC_TRANSPORTER_2"/>
    <property type="match status" value="1"/>
</dbReference>
<dbReference type="InterPro" id="IPR051396">
    <property type="entry name" value="Bact_Antivir_Def_Nuclease"/>
</dbReference>
<dbReference type="Pfam" id="PF13304">
    <property type="entry name" value="AAA_21"/>
    <property type="match status" value="1"/>
</dbReference>
<evidence type="ECO:0000313" key="2">
    <source>
        <dbReference type="EMBL" id="MEM5499405.1"/>
    </source>
</evidence>
<protein>
    <submittedName>
        <fullName evidence="2">AAA family ATPase</fullName>
    </submittedName>
</protein>
<evidence type="ECO:0000259" key="1">
    <source>
        <dbReference type="PROSITE" id="PS50893"/>
    </source>
</evidence>
<dbReference type="EMBL" id="JBBMQS010000013">
    <property type="protein sequence ID" value="MEM5499405.1"/>
    <property type="molecule type" value="Genomic_DNA"/>
</dbReference>
<keyword evidence="3" id="KW-1185">Reference proteome</keyword>
<dbReference type="InterPro" id="IPR027417">
    <property type="entry name" value="P-loop_NTPase"/>
</dbReference>
<dbReference type="Gene3D" id="3.40.50.300">
    <property type="entry name" value="P-loop containing nucleotide triphosphate hydrolases"/>
    <property type="match status" value="2"/>
</dbReference>